<gene>
    <name evidence="8" type="ORF">E6H04_01715</name>
</gene>
<evidence type="ECO:0000313" key="9">
    <source>
        <dbReference type="Proteomes" id="UP000320048"/>
    </source>
</evidence>
<comment type="caution">
    <text evidence="8">The sequence shown here is derived from an EMBL/GenBank/DDBJ whole genome shotgun (WGS) entry which is preliminary data.</text>
</comment>
<dbReference type="GO" id="GO:0046872">
    <property type="term" value="F:metal ion binding"/>
    <property type="evidence" value="ECO:0007669"/>
    <property type="project" value="UniProtKB-KW"/>
</dbReference>
<evidence type="ECO:0000259" key="7">
    <source>
        <dbReference type="PROSITE" id="PS50991"/>
    </source>
</evidence>
<proteinExistence type="inferred from homology"/>
<dbReference type="PROSITE" id="PS01062">
    <property type="entry name" value="HMG_COA_LYASE"/>
    <property type="match status" value="1"/>
</dbReference>
<dbReference type="Pfam" id="PF00682">
    <property type="entry name" value="HMGL-like"/>
    <property type="match status" value="1"/>
</dbReference>
<feature type="domain" description="Pyruvate carboxyltransferase" evidence="7">
    <location>
        <begin position="7"/>
        <end position="275"/>
    </location>
</feature>
<dbReference type="PANTHER" id="PTHR42738">
    <property type="entry name" value="HYDROXYMETHYLGLUTARYL-COA LYASE"/>
    <property type="match status" value="1"/>
</dbReference>
<evidence type="ECO:0000256" key="3">
    <source>
        <dbReference type="ARBA" id="ARBA00012910"/>
    </source>
</evidence>
<dbReference type="GO" id="GO:0006552">
    <property type="term" value="P:L-leucine catabolic process"/>
    <property type="evidence" value="ECO:0007669"/>
    <property type="project" value="TreeGrafter"/>
</dbReference>
<dbReference type="InterPro" id="IPR000891">
    <property type="entry name" value="PYR_CT"/>
</dbReference>
<keyword evidence="4" id="KW-0479">Metal-binding</keyword>
<organism evidence="8 9">
    <name type="scientific">Candidatus Segetimicrobium genomatis</name>
    <dbReference type="NCBI Taxonomy" id="2569760"/>
    <lineage>
        <taxon>Bacteria</taxon>
        <taxon>Bacillati</taxon>
        <taxon>Candidatus Sysuimicrobiota</taxon>
        <taxon>Candidatus Sysuimicrobiia</taxon>
        <taxon>Candidatus Sysuimicrobiales</taxon>
        <taxon>Candidatus Segetimicrobiaceae</taxon>
        <taxon>Candidatus Segetimicrobium</taxon>
    </lineage>
</organism>
<dbReference type="InterPro" id="IPR000138">
    <property type="entry name" value="HMG_CoA_lyase_AS"/>
</dbReference>
<dbReference type="SUPFAM" id="SSF51569">
    <property type="entry name" value="Aldolase"/>
    <property type="match status" value="1"/>
</dbReference>
<dbReference type="AlphaFoldDB" id="A0A537JKU5"/>
<dbReference type="GO" id="GO:0004419">
    <property type="term" value="F:hydroxymethylglutaryl-CoA lyase activity"/>
    <property type="evidence" value="ECO:0007669"/>
    <property type="project" value="UniProtKB-EC"/>
</dbReference>
<dbReference type="CDD" id="cd07938">
    <property type="entry name" value="DRE_TIM_HMGL"/>
    <property type="match status" value="1"/>
</dbReference>
<dbReference type="Proteomes" id="UP000320048">
    <property type="component" value="Unassembled WGS sequence"/>
</dbReference>
<sequence length="315" mass="33214">MPWPEAVTVCEVGPRDGFQMEHAFIPTEVKVRLINALSRTGLREIQATSFVHPKAIPQLRDAEEVMARIDRAPGVVYSALVPNERGAERAVAARVDRIDIVVSASDSHSLSNANMTTDEAMARAGRVAALGREAGTDVTIGFATALGCPFEGFLPYARVEALVARAVEECGLARVGIADTVGMANPALVRTTMEALRRRFPAAGFSLHLHNTRGMGLANLLAGCDAGIAHFDASVAGLGGCPYAPGATGNIATEDAVHMLEEMGIATRIRLDALLEVARQVQEAVGHAESAVLRAGTSRMLLGARRDGQTKLGAS</sequence>
<accession>A0A537JKU5</accession>
<protein>
    <recommendedName>
        <fullName evidence="3">hydroxymethylglutaryl-CoA lyase</fullName>
        <ecNumber evidence="3">4.1.3.4</ecNumber>
    </recommendedName>
</protein>
<evidence type="ECO:0000256" key="2">
    <source>
        <dbReference type="ARBA" id="ARBA00009405"/>
    </source>
</evidence>
<evidence type="ECO:0000256" key="1">
    <source>
        <dbReference type="ARBA" id="ARBA00005143"/>
    </source>
</evidence>
<keyword evidence="5 8" id="KW-0456">Lyase</keyword>
<evidence type="ECO:0000256" key="4">
    <source>
        <dbReference type="ARBA" id="ARBA00022723"/>
    </source>
</evidence>
<dbReference type="EMBL" id="VBAO01000044">
    <property type="protein sequence ID" value="TMI84169.1"/>
    <property type="molecule type" value="Genomic_DNA"/>
</dbReference>
<dbReference type="UniPathway" id="UPA00896">
    <property type="reaction ID" value="UER00863"/>
</dbReference>
<evidence type="ECO:0000313" key="8">
    <source>
        <dbReference type="EMBL" id="TMI84169.1"/>
    </source>
</evidence>
<dbReference type="PANTHER" id="PTHR42738:SF7">
    <property type="entry name" value="HYDROXYMETHYLGLUTARYL-COA LYASE"/>
    <property type="match status" value="1"/>
</dbReference>
<dbReference type="Gene3D" id="3.20.20.70">
    <property type="entry name" value="Aldolase class I"/>
    <property type="match status" value="1"/>
</dbReference>
<name>A0A537JKU5_9BACT</name>
<dbReference type="InterPro" id="IPR013785">
    <property type="entry name" value="Aldolase_TIM"/>
</dbReference>
<dbReference type="NCBIfam" id="NF004283">
    <property type="entry name" value="PRK05692.1"/>
    <property type="match status" value="1"/>
</dbReference>
<dbReference type="GO" id="GO:0046951">
    <property type="term" value="P:ketone body biosynthetic process"/>
    <property type="evidence" value="ECO:0007669"/>
    <property type="project" value="TreeGrafter"/>
</dbReference>
<evidence type="ECO:0000256" key="5">
    <source>
        <dbReference type="ARBA" id="ARBA00023239"/>
    </source>
</evidence>
<comment type="catalytic activity">
    <reaction evidence="6">
        <text>(3S)-3-hydroxy-3-methylglutaryl-CoA = acetoacetate + acetyl-CoA</text>
        <dbReference type="Rhea" id="RHEA:24404"/>
        <dbReference type="ChEBI" id="CHEBI:13705"/>
        <dbReference type="ChEBI" id="CHEBI:43074"/>
        <dbReference type="ChEBI" id="CHEBI:57288"/>
        <dbReference type="EC" id="4.1.3.4"/>
    </reaction>
</comment>
<comment type="pathway">
    <text evidence="1">Metabolic intermediate metabolism; (S)-3-hydroxy-3-methylglutaryl-CoA degradation; acetoacetate from (S)-3-hydroxy-3-methylglutaryl-CoA: step 1/1.</text>
</comment>
<evidence type="ECO:0000256" key="6">
    <source>
        <dbReference type="ARBA" id="ARBA00049877"/>
    </source>
</evidence>
<reference evidence="8 9" key="1">
    <citation type="journal article" date="2019" name="Nat. Microbiol.">
        <title>Mediterranean grassland soil C-N compound turnover is dependent on rainfall and depth, and is mediated by genomically divergent microorganisms.</title>
        <authorList>
            <person name="Diamond S."/>
            <person name="Andeer P.F."/>
            <person name="Li Z."/>
            <person name="Crits-Christoph A."/>
            <person name="Burstein D."/>
            <person name="Anantharaman K."/>
            <person name="Lane K.R."/>
            <person name="Thomas B.C."/>
            <person name="Pan C."/>
            <person name="Northen T.R."/>
            <person name="Banfield J.F."/>
        </authorList>
    </citation>
    <scope>NUCLEOTIDE SEQUENCE [LARGE SCALE GENOMIC DNA]</scope>
    <source>
        <strain evidence="8">NP_7</strain>
    </source>
</reference>
<dbReference type="PROSITE" id="PS50991">
    <property type="entry name" value="PYR_CT"/>
    <property type="match status" value="1"/>
</dbReference>
<dbReference type="InterPro" id="IPR043594">
    <property type="entry name" value="HMGL"/>
</dbReference>
<comment type="similarity">
    <text evidence="2">Belongs to the HMG-CoA lyase family.</text>
</comment>
<dbReference type="FunFam" id="3.20.20.70:FF:000071">
    <property type="entry name" value="Hydroxymethylglutaryl-CoA lyase"/>
    <property type="match status" value="1"/>
</dbReference>
<dbReference type="EC" id="4.1.3.4" evidence="3"/>